<dbReference type="VEuPathDB" id="VectorBase:GPPI013597"/>
<accession>A0A1B0AZ68</accession>
<evidence type="ECO:0000256" key="1">
    <source>
        <dbReference type="SAM" id="Phobius"/>
    </source>
</evidence>
<protein>
    <submittedName>
        <fullName evidence="2">Uncharacterized protein</fullName>
    </submittedName>
</protein>
<name>A0A1B0AZ68_9MUSC</name>
<keyword evidence="1" id="KW-0812">Transmembrane</keyword>
<reference evidence="2" key="2">
    <citation type="submission" date="2020-05" db="UniProtKB">
        <authorList>
            <consortium name="EnsemblMetazoa"/>
        </authorList>
    </citation>
    <scope>IDENTIFICATION</scope>
    <source>
        <strain evidence="2">IAEA</strain>
    </source>
</reference>
<reference evidence="3" key="1">
    <citation type="submission" date="2015-01" db="EMBL/GenBank/DDBJ databases">
        <authorList>
            <person name="Aksoy S."/>
            <person name="Warren W."/>
            <person name="Wilson R.K."/>
        </authorList>
    </citation>
    <scope>NUCLEOTIDE SEQUENCE [LARGE SCALE GENOMIC DNA]</scope>
    <source>
        <strain evidence="3">IAEA</strain>
    </source>
</reference>
<keyword evidence="1" id="KW-0472">Membrane</keyword>
<proteinExistence type="predicted"/>
<keyword evidence="3" id="KW-1185">Reference proteome</keyword>
<evidence type="ECO:0000313" key="2">
    <source>
        <dbReference type="EnsemblMetazoa" id="GPPI013597-PA"/>
    </source>
</evidence>
<dbReference type="AlphaFoldDB" id="A0A1B0AZ68"/>
<organism evidence="2 3">
    <name type="scientific">Glossina palpalis gambiensis</name>
    <dbReference type="NCBI Taxonomy" id="67801"/>
    <lineage>
        <taxon>Eukaryota</taxon>
        <taxon>Metazoa</taxon>
        <taxon>Ecdysozoa</taxon>
        <taxon>Arthropoda</taxon>
        <taxon>Hexapoda</taxon>
        <taxon>Insecta</taxon>
        <taxon>Pterygota</taxon>
        <taxon>Neoptera</taxon>
        <taxon>Endopterygota</taxon>
        <taxon>Diptera</taxon>
        <taxon>Brachycera</taxon>
        <taxon>Muscomorpha</taxon>
        <taxon>Hippoboscoidea</taxon>
        <taxon>Glossinidae</taxon>
        <taxon>Glossina</taxon>
    </lineage>
</organism>
<evidence type="ECO:0000313" key="3">
    <source>
        <dbReference type="Proteomes" id="UP000092460"/>
    </source>
</evidence>
<feature type="transmembrane region" description="Helical" evidence="1">
    <location>
        <begin position="62"/>
        <end position="83"/>
    </location>
</feature>
<dbReference type="EMBL" id="JXJN01006194">
    <property type="status" value="NOT_ANNOTATED_CDS"/>
    <property type="molecule type" value="Genomic_DNA"/>
</dbReference>
<dbReference type="EnsemblMetazoa" id="GPPI013597-RA">
    <property type="protein sequence ID" value="GPPI013597-PA"/>
    <property type="gene ID" value="GPPI013597"/>
</dbReference>
<sequence length="131" mass="15157">AYDLSFIIIIYSCVYELETRTLTTKSKQHINIVQCCQCSRGVVYIFGWGFTMSEFEQLTECVVAVFVFVFFVFIFLTGAHLMYGRPARFISIDYDRQIGRRTDSQPRSQPTNQSAGKPQYHSVLLQFRADV</sequence>
<keyword evidence="1" id="KW-1133">Transmembrane helix</keyword>
<dbReference type="Proteomes" id="UP000092460">
    <property type="component" value="Unassembled WGS sequence"/>
</dbReference>